<sequence>MFRPVEMCKVNILVLSKHVTAMTRILGQRGLVHLVDAVNQSRGKLLSNVNQDKDERTVDRLLERCDRLIEALGVESDARAPQLENMDLKDMEALLGKIHERFKVQDDTLNKLISDSGSLSLESTLLAGYPLQKVRLEALRNLSHFYMITGRIAPSVLPSASMVMGERALLLPAEGKDGNVLVLSSRKNRWAVEEELRKFGFTAIEAPPEVSGSAAEERQHVEDELQKLHRQLEECRLSVLKLGEEYGGVLLAMRTQLRGLKAVHSAQKHFGRVSHLYCISGWTPKDQVEKVRQIVEENTDGAGVVEVIEAGNDVLVQAGLETVPVQFKGAAWLRPFRMLVTNFAIPRYNELDPTLFVGLSFVVLFGFMFGDFGQGAVLALIGLWLHYSKRRLPEMLRDVGFLLTTCGISAAVFGLLYGSCFGYENHEIFPPLWLSPLAEKDIRKLLLVAVGVGIVFTSVAIIINIINRYMARHYFESVFDRFGVLGLLFYWLALGIGISVALTGQVSAWQLVVLALPLVLLFVGKPVQLLLQHYRRHGAHKSDADDEHGEEHGSLLEVVLESCIELMETFTGYISGTVSFVRVGAFAISHAALCLAIYSIVNMLKELPMGGALSLLVIIFGNVLVIAFEGMVAMIQGVRLEYYELFSKYFSGGGVLYSPFQIGDGAAEAAEKDNKGEKKA</sequence>
<evidence type="ECO:0000256" key="4">
    <source>
        <dbReference type="ARBA" id="ARBA00022692"/>
    </source>
</evidence>
<feature type="transmembrane region" description="Helical" evidence="8">
    <location>
        <begin position="508"/>
        <end position="531"/>
    </location>
</feature>
<comment type="caution">
    <text evidence="9">The sequence shown here is derived from an EMBL/GenBank/DDBJ whole genome shotgun (WGS) entry which is preliminary data.</text>
</comment>
<feature type="transmembrane region" description="Helical" evidence="8">
    <location>
        <begin position="399"/>
        <end position="425"/>
    </location>
</feature>
<evidence type="ECO:0000256" key="5">
    <source>
        <dbReference type="ARBA" id="ARBA00022989"/>
    </source>
</evidence>
<dbReference type="PANTHER" id="PTHR11629:SF63">
    <property type="entry name" value="V-TYPE PROTON ATPASE SUBUNIT A"/>
    <property type="match status" value="1"/>
</dbReference>
<dbReference type="GO" id="GO:0046961">
    <property type="term" value="F:proton-transporting ATPase activity, rotational mechanism"/>
    <property type="evidence" value="ECO:0007669"/>
    <property type="project" value="InterPro"/>
</dbReference>
<dbReference type="AlphaFoldDB" id="A0AAE3VGI9"/>
<accession>A0AAE3VGI9</accession>
<keyword evidence="3" id="KW-0813">Transport</keyword>
<keyword evidence="5 8" id="KW-1133">Transmembrane helix</keyword>
<dbReference type="GO" id="GO:0016471">
    <property type="term" value="C:vacuolar proton-transporting V-type ATPase complex"/>
    <property type="evidence" value="ECO:0007669"/>
    <property type="project" value="TreeGrafter"/>
</dbReference>
<keyword evidence="10" id="KW-1185">Reference proteome</keyword>
<keyword evidence="6" id="KW-0406">Ion transport</keyword>
<proteinExistence type="inferred from homology"/>
<dbReference type="Proteomes" id="UP001238163">
    <property type="component" value="Unassembled WGS sequence"/>
</dbReference>
<dbReference type="GO" id="GO:0051117">
    <property type="term" value="F:ATPase binding"/>
    <property type="evidence" value="ECO:0007669"/>
    <property type="project" value="TreeGrafter"/>
</dbReference>
<evidence type="ECO:0000313" key="9">
    <source>
        <dbReference type="EMBL" id="MDQ0289759.1"/>
    </source>
</evidence>
<gene>
    <name evidence="9" type="ORF">J3R75_001866</name>
</gene>
<name>A0AAE3VGI9_9BACT</name>
<dbReference type="Pfam" id="PF01496">
    <property type="entry name" value="V_ATPase_I"/>
    <property type="match status" value="2"/>
</dbReference>
<dbReference type="RefSeq" id="WP_307261213.1">
    <property type="nucleotide sequence ID" value="NZ_JAUSVL010000001.1"/>
</dbReference>
<reference evidence="9" key="1">
    <citation type="submission" date="2023-07" db="EMBL/GenBank/DDBJ databases">
        <title>Genomic Encyclopedia of Type Strains, Phase IV (KMG-IV): sequencing the most valuable type-strain genomes for metagenomic binning, comparative biology and taxonomic classification.</title>
        <authorList>
            <person name="Goeker M."/>
        </authorList>
    </citation>
    <scope>NUCLEOTIDE SEQUENCE</scope>
    <source>
        <strain evidence="9">DSM 24202</strain>
    </source>
</reference>
<keyword evidence="7 8" id="KW-0472">Membrane</keyword>
<evidence type="ECO:0000256" key="6">
    <source>
        <dbReference type="ARBA" id="ARBA00023065"/>
    </source>
</evidence>
<feature type="transmembrane region" description="Helical" evidence="8">
    <location>
        <begin position="613"/>
        <end position="635"/>
    </location>
</feature>
<dbReference type="GO" id="GO:0033179">
    <property type="term" value="C:proton-transporting V-type ATPase, V0 domain"/>
    <property type="evidence" value="ECO:0007669"/>
    <property type="project" value="InterPro"/>
</dbReference>
<dbReference type="PANTHER" id="PTHR11629">
    <property type="entry name" value="VACUOLAR PROTON ATPASES"/>
    <property type="match status" value="1"/>
</dbReference>
<comment type="similarity">
    <text evidence="2">Belongs to the V-ATPase 116 kDa subunit family.</text>
</comment>
<evidence type="ECO:0000256" key="2">
    <source>
        <dbReference type="ARBA" id="ARBA00009904"/>
    </source>
</evidence>
<protein>
    <submittedName>
        <fullName evidence="9">V/A-type H+-transporting ATPase subunit I</fullName>
    </submittedName>
</protein>
<dbReference type="InterPro" id="IPR002490">
    <property type="entry name" value="V-ATPase_116kDa_su"/>
</dbReference>
<feature type="transmembrane region" description="Helical" evidence="8">
    <location>
        <begin position="355"/>
        <end position="387"/>
    </location>
</feature>
<evidence type="ECO:0000313" key="10">
    <source>
        <dbReference type="Proteomes" id="UP001238163"/>
    </source>
</evidence>
<feature type="transmembrane region" description="Helical" evidence="8">
    <location>
        <begin position="580"/>
        <end position="601"/>
    </location>
</feature>
<evidence type="ECO:0000256" key="7">
    <source>
        <dbReference type="ARBA" id="ARBA00023136"/>
    </source>
</evidence>
<dbReference type="EMBL" id="JAUSVL010000001">
    <property type="protein sequence ID" value="MDQ0289759.1"/>
    <property type="molecule type" value="Genomic_DNA"/>
</dbReference>
<evidence type="ECO:0000256" key="8">
    <source>
        <dbReference type="SAM" id="Phobius"/>
    </source>
</evidence>
<feature type="transmembrane region" description="Helical" evidence="8">
    <location>
        <begin position="445"/>
        <end position="466"/>
    </location>
</feature>
<evidence type="ECO:0000256" key="3">
    <source>
        <dbReference type="ARBA" id="ARBA00022448"/>
    </source>
</evidence>
<comment type="subcellular location">
    <subcellularLocation>
        <location evidence="1">Membrane</location>
        <topology evidence="1">Multi-pass membrane protein</topology>
    </subcellularLocation>
</comment>
<evidence type="ECO:0000256" key="1">
    <source>
        <dbReference type="ARBA" id="ARBA00004141"/>
    </source>
</evidence>
<organism evidence="9 10">
    <name type="scientific">Oligosphaera ethanolica</name>
    <dbReference type="NCBI Taxonomy" id="760260"/>
    <lineage>
        <taxon>Bacteria</taxon>
        <taxon>Pseudomonadati</taxon>
        <taxon>Lentisphaerota</taxon>
        <taxon>Oligosphaeria</taxon>
        <taxon>Oligosphaerales</taxon>
        <taxon>Oligosphaeraceae</taxon>
        <taxon>Oligosphaera</taxon>
    </lineage>
</organism>
<feature type="transmembrane region" description="Helical" evidence="8">
    <location>
        <begin position="478"/>
        <end position="502"/>
    </location>
</feature>
<keyword evidence="4 8" id="KW-0812">Transmembrane</keyword>
<dbReference type="GO" id="GO:0007035">
    <property type="term" value="P:vacuolar acidification"/>
    <property type="evidence" value="ECO:0007669"/>
    <property type="project" value="TreeGrafter"/>
</dbReference>